<reference evidence="2 3" key="1">
    <citation type="submission" date="2020-08" db="EMBL/GenBank/DDBJ databases">
        <title>Genomic Encyclopedia of Type Strains, Phase IV (KMG-IV): sequencing the most valuable type-strain genomes for metagenomic binning, comparative biology and taxonomic classification.</title>
        <authorList>
            <person name="Goeker M."/>
        </authorList>
    </citation>
    <scope>NUCLEOTIDE SEQUENCE [LARGE SCALE GENOMIC DNA]</scope>
    <source>
        <strain evidence="2 3">DSM 103725</strain>
    </source>
</reference>
<dbReference type="SUPFAM" id="SSF51735">
    <property type="entry name" value="NAD(P)-binding Rossmann-fold domains"/>
    <property type="match status" value="1"/>
</dbReference>
<dbReference type="PANTHER" id="PTHR48079">
    <property type="entry name" value="PROTEIN YEEZ"/>
    <property type="match status" value="1"/>
</dbReference>
<proteinExistence type="predicted"/>
<dbReference type="InterPro" id="IPR036291">
    <property type="entry name" value="NAD(P)-bd_dom_sf"/>
</dbReference>
<dbReference type="Gene3D" id="3.40.50.720">
    <property type="entry name" value="NAD(P)-binding Rossmann-like Domain"/>
    <property type="match status" value="1"/>
</dbReference>
<organism evidence="2 3">
    <name type="scientific">Algisphaera agarilytica</name>
    <dbReference type="NCBI Taxonomy" id="1385975"/>
    <lineage>
        <taxon>Bacteria</taxon>
        <taxon>Pseudomonadati</taxon>
        <taxon>Planctomycetota</taxon>
        <taxon>Phycisphaerae</taxon>
        <taxon>Phycisphaerales</taxon>
        <taxon>Phycisphaeraceae</taxon>
        <taxon>Algisphaera</taxon>
    </lineage>
</organism>
<evidence type="ECO:0000259" key="1">
    <source>
        <dbReference type="Pfam" id="PF13460"/>
    </source>
</evidence>
<dbReference type="InterPro" id="IPR051783">
    <property type="entry name" value="NAD(P)-dependent_oxidoreduct"/>
</dbReference>
<dbReference type="AlphaFoldDB" id="A0A7X0H4C6"/>
<dbReference type="GO" id="GO:0005737">
    <property type="term" value="C:cytoplasm"/>
    <property type="evidence" value="ECO:0007669"/>
    <property type="project" value="TreeGrafter"/>
</dbReference>
<accession>A0A7X0H4C6</accession>
<sequence>MNVLVTGATGYIGGRLVPRLLEAGHHVRVLVRETDPVKGRPWENNVEIVQGDLLKPETLPPAVKGIDAAYYLVHSMYGGADFAQRDRDAANNFVAACHAVAETTRQPLPHVIYLGGLEPKGQPTRSHHLRSRAEVGAILADGLPKRVSEFRAGPIIGSGSASFEMVRYLTERIPVMVTPKWVNTKVQPIAVRDVLAYLEVALGVGPCGIVEVGADVLSFKGMMLGVAKERGHRRLIVPLPVLAPNLAARWVGLVTPIPNALAVPLVAGVTQDLIADTDKARKLFPWIEPIPFQDAVRFALTKIERGEVETSWSSAVVDAAPAKGGGEVDTVIEDREGLARDQRTLATDVPAEHVFAAVQSVGGENGWYVYRWAWWLRGVADALMGGPGLRRGRRHPTELLEGEALDWWRVDAIEPPLFGATADEDTRSPGLLRLRAEMRVPGRAWLQWEVERRAGKTILRQTALFDPHGLPGTLYWYSLVPAHGLIFPSMLKALEREARALWQQEESAEGEVSVAVAAPGH</sequence>
<dbReference type="Proteomes" id="UP000541810">
    <property type="component" value="Unassembled WGS sequence"/>
</dbReference>
<feature type="domain" description="NAD(P)-binding" evidence="1">
    <location>
        <begin position="7"/>
        <end position="99"/>
    </location>
</feature>
<dbReference type="EMBL" id="JACHGY010000001">
    <property type="protein sequence ID" value="MBB6428974.1"/>
    <property type="molecule type" value="Genomic_DNA"/>
</dbReference>
<gene>
    <name evidence="2" type="ORF">HNQ40_000780</name>
</gene>
<dbReference type="Pfam" id="PF11066">
    <property type="entry name" value="DUF2867"/>
    <property type="match status" value="1"/>
</dbReference>
<evidence type="ECO:0000313" key="3">
    <source>
        <dbReference type="Proteomes" id="UP000541810"/>
    </source>
</evidence>
<dbReference type="InterPro" id="IPR016040">
    <property type="entry name" value="NAD(P)-bd_dom"/>
</dbReference>
<dbReference type="PANTHER" id="PTHR48079:SF6">
    <property type="entry name" value="NAD(P)-BINDING DOMAIN-CONTAINING PROTEIN-RELATED"/>
    <property type="match status" value="1"/>
</dbReference>
<name>A0A7X0H4C6_9BACT</name>
<evidence type="ECO:0000313" key="2">
    <source>
        <dbReference type="EMBL" id="MBB6428974.1"/>
    </source>
</evidence>
<protein>
    <submittedName>
        <fullName evidence="2">Uncharacterized protein YbjT (DUF2867 family)</fullName>
    </submittedName>
</protein>
<comment type="caution">
    <text evidence="2">The sequence shown here is derived from an EMBL/GenBank/DDBJ whole genome shotgun (WGS) entry which is preliminary data.</text>
</comment>
<dbReference type="RefSeq" id="WP_184676576.1">
    <property type="nucleotide sequence ID" value="NZ_JACHGY010000001.1"/>
</dbReference>
<dbReference type="Pfam" id="PF13460">
    <property type="entry name" value="NAD_binding_10"/>
    <property type="match status" value="1"/>
</dbReference>
<keyword evidence="3" id="KW-1185">Reference proteome</keyword>
<dbReference type="GO" id="GO:0004029">
    <property type="term" value="F:aldehyde dehydrogenase (NAD+) activity"/>
    <property type="evidence" value="ECO:0007669"/>
    <property type="project" value="TreeGrafter"/>
</dbReference>
<dbReference type="InterPro" id="IPR021295">
    <property type="entry name" value="DUF2867"/>
</dbReference>